<feature type="binding site" evidence="7">
    <location>
        <begin position="468"/>
        <end position="472"/>
    </location>
    <ligand>
        <name>substrate</name>
    </ligand>
</feature>
<feature type="active site" description="Proton donor" evidence="6">
    <location>
        <position position="540"/>
    </location>
</feature>
<evidence type="ECO:0000313" key="10">
    <source>
        <dbReference type="EMBL" id="RII36470.1"/>
    </source>
</evidence>
<feature type="binding site" evidence="7">
    <location>
        <position position="188"/>
    </location>
    <ligand>
        <name>substrate</name>
    </ligand>
</feature>
<keyword evidence="3 5" id="KW-0378">Hydrolase</keyword>
<evidence type="ECO:0000256" key="4">
    <source>
        <dbReference type="ARBA" id="ARBA00023295"/>
    </source>
</evidence>
<feature type="active site" description="Nucleophile" evidence="6">
    <location>
        <position position="470"/>
    </location>
</feature>
<feature type="binding site" evidence="7">
    <location>
        <position position="540"/>
    </location>
    <ligand>
        <name>substrate</name>
    </ligand>
</feature>
<dbReference type="EMBL" id="QXDJ01000001">
    <property type="protein sequence ID" value="RII36470.1"/>
    <property type="molecule type" value="Genomic_DNA"/>
</dbReference>
<evidence type="ECO:0000313" key="11">
    <source>
        <dbReference type="Proteomes" id="UP000265930"/>
    </source>
</evidence>
<dbReference type="InterPro" id="IPR050985">
    <property type="entry name" value="Alpha-glycosidase_related"/>
</dbReference>
<dbReference type="InterPro" id="IPR031705">
    <property type="entry name" value="Glyco_hydro_36_C"/>
</dbReference>
<evidence type="ECO:0000256" key="6">
    <source>
        <dbReference type="PIRSR" id="PIRSR005536-1"/>
    </source>
</evidence>
<comment type="catalytic activity">
    <reaction evidence="1 5">
        <text>Hydrolysis of terminal, non-reducing alpha-D-galactose residues in alpha-D-galactosides, including galactose oligosaccharides, galactomannans and galactolipids.</text>
        <dbReference type="EC" id="3.2.1.22"/>
    </reaction>
</comment>
<evidence type="ECO:0000256" key="5">
    <source>
        <dbReference type="PIRNR" id="PIRNR005536"/>
    </source>
</evidence>
<dbReference type="Pfam" id="PF16874">
    <property type="entry name" value="Glyco_hydro_36C"/>
    <property type="match status" value="1"/>
</dbReference>
<dbReference type="AlphaFoldDB" id="A0A399IU33"/>
<dbReference type="Proteomes" id="UP000265930">
    <property type="component" value="Unassembled WGS sequence"/>
</dbReference>
<dbReference type="RefSeq" id="WP_119365733.1">
    <property type="nucleotide sequence ID" value="NZ_QXDJ01000001.1"/>
</dbReference>
<proteinExistence type="inferred from homology"/>
<dbReference type="PANTHER" id="PTHR43053:SF3">
    <property type="entry name" value="ALPHA-GALACTOSIDASE C-RELATED"/>
    <property type="match status" value="1"/>
</dbReference>
<dbReference type="Gene3D" id="3.20.20.70">
    <property type="entry name" value="Aldolase class I"/>
    <property type="match status" value="1"/>
</dbReference>
<sequence>MPINFNEESKILHLYNDKTSYVMQIIDDGYLAHRYYGKRVNSYELINSSSVEETNLDVIPQEFSAFGSGDFRTPSYEIVLENGASTSELKYVKHEIIPGKPKMNSLPATYVNSEEEAKTLEVTLSDDTAGLTIILSYTIYNNYNVITRYAKFINNNSNGEKVNLRKALSFSIDLEHSNFDLLQLSGAWCREKHIYKRALVPGMQSIDSKKGISSHQQNPFLALLTKNAHEDNGEVYGFSLVYSGNFLAEVEVDQFSCTRVQMGINPFDFNWELNAGEILETPEVVMVYTDLGLGDMSRTYHKLYRERLCRGRYQFKERPILINNWEATYFDFTAEKIEEIAMAGKELGMELFVLDDGWFGKRDSDNCSLGDWVVDKRKLPDGLDTLVNKITDKGIRFGLWFEPEMVSPDSDLYRAHPDWCIHVPNREPKQSRAQRSQLVLDLSREDVCNEIIKMLSNILESAPISYVKWDMNRGISDLGSAKLPSNKQREISHRYVLGLYYILETITSKFSEVLFESCASGGGRFDPGMLYYMPQTWASDDTDAIERLKIQYGTSLVYPASSMGSHISACPNHQVGRTTSLETRGNVAMSGNFGYELDLTKFSDEEKENVKAQVARYKEIRHIIQYGEFYRILSPFEGNETAWIYVTEDKTEAVAFYFKDLEVPNRFPKKIRFKGLNPEYTYTIEGADIVAGGDELMYSGLDTIGITGDFSSRSWTLKAII</sequence>
<name>A0A399IU33_9CLOT</name>
<organism evidence="10 11">
    <name type="scientific">Clostridium chromiireducens</name>
    <dbReference type="NCBI Taxonomy" id="225345"/>
    <lineage>
        <taxon>Bacteria</taxon>
        <taxon>Bacillati</taxon>
        <taxon>Bacillota</taxon>
        <taxon>Clostridia</taxon>
        <taxon>Eubacteriales</taxon>
        <taxon>Clostridiaceae</taxon>
        <taxon>Clostridium</taxon>
    </lineage>
</organism>
<feature type="domain" description="Glycosyl hydrolase family 36 N-terminal" evidence="9">
    <location>
        <begin position="29"/>
        <end position="274"/>
    </location>
</feature>
<feature type="binding site" evidence="7">
    <location>
        <begin position="355"/>
        <end position="356"/>
    </location>
    <ligand>
        <name>substrate</name>
    </ligand>
</feature>
<evidence type="ECO:0000256" key="7">
    <source>
        <dbReference type="PIRSR" id="PIRSR005536-2"/>
    </source>
</evidence>
<comment type="caution">
    <text evidence="10">The sequence shown here is derived from an EMBL/GenBank/DDBJ whole genome shotgun (WGS) entry which is preliminary data.</text>
</comment>
<dbReference type="PRINTS" id="PR00743">
    <property type="entry name" value="GLHYDRLASE36"/>
</dbReference>
<dbReference type="GO" id="GO:0004557">
    <property type="term" value="F:alpha-galactosidase activity"/>
    <property type="evidence" value="ECO:0007669"/>
    <property type="project" value="UniProtKB-UniRule"/>
</dbReference>
<dbReference type="InterPro" id="IPR002252">
    <property type="entry name" value="Glyco_hydro_36"/>
</dbReference>
<comment type="similarity">
    <text evidence="5">Belongs to the glycosyl hydrolase.</text>
</comment>
<dbReference type="PIRSF" id="PIRSF005536">
    <property type="entry name" value="Agal"/>
    <property type="match status" value="1"/>
</dbReference>
<gene>
    <name evidence="10" type="ORF">D2A34_03535</name>
</gene>
<dbReference type="FunFam" id="3.20.20.70:FF:000118">
    <property type="entry name" value="Alpha-galactosidase"/>
    <property type="match status" value="1"/>
</dbReference>
<dbReference type="CDD" id="cd14791">
    <property type="entry name" value="GH36"/>
    <property type="match status" value="1"/>
</dbReference>
<feature type="domain" description="Glycosyl hydrolase family 36 C-terminal" evidence="8">
    <location>
        <begin position="640"/>
        <end position="717"/>
    </location>
</feature>
<accession>A0A399IU33</accession>
<evidence type="ECO:0000259" key="8">
    <source>
        <dbReference type="Pfam" id="PF16874"/>
    </source>
</evidence>
<dbReference type="InterPro" id="IPR013785">
    <property type="entry name" value="Aldolase_TIM"/>
</dbReference>
<dbReference type="InterPro" id="IPR017853">
    <property type="entry name" value="GH"/>
</dbReference>
<reference evidence="10 11" key="1">
    <citation type="submission" date="2018-08" db="EMBL/GenBank/DDBJ databases">
        <title>Genome of Clostridium chromiireducens C1, DSM12136.</title>
        <authorList>
            <person name="Xing M."/>
            <person name="Wei Y."/>
            <person name="Ang E.L."/>
            <person name="Zhao H."/>
            <person name="Zhang Y."/>
        </authorList>
    </citation>
    <scope>NUCLEOTIDE SEQUENCE [LARGE SCALE GENOMIC DNA]</scope>
    <source>
        <strain evidence="10 11">C1</strain>
    </source>
</reference>
<dbReference type="SUPFAM" id="SSF51445">
    <property type="entry name" value="(Trans)glycosidases"/>
    <property type="match status" value="1"/>
</dbReference>
<feature type="binding site" evidence="7">
    <location>
        <position position="518"/>
    </location>
    <ligand>
        <name>substrate</name>
    </ligand>
</feature>
<dbReference type="EC" id="3.2.1.22" evidence="2 5"/>
<dbReference type="Gene3D" id="2.60.40.1180">
    <property type="entry name" value="Golgi alpha-mannosidase II"/>
    <property type="match status" value="1"/>
</dbReference>
<dbReference type="Pfam" id="PF02065">
    <property type="entry name" value="Melibiase"/>
    <property type="match status" value="1"/>
</dbReference>
<dbReference type="InterPro" id="IPR000111">
    <property type="entry name" value="Glyco_hydro_27/36_CS"/>
</dbReference>
<dbReference type="InterPro" id="IPR031704">
    <property type="entry name" value="Glyco_hydro_36_N"/>
</dbReference>
<dbReference type="GO" id="GO:0016052">
    <property type="term" value="P:carbohydrate catabolic process"/>
    <property type="evidence" value="ECO:0007669"/>
    <property type="project" value="InterPro"/>
</dbReference>
<dbReference type="InterPro" id="IPR038417">
    <property type="entry name" value="Alpga-gal_N_sf"/>
</dbReference>
<dbReference type="PROSITE" id="PS00512">
    <property type="entry name" value="ALPHA_GALACTOSIDASE"/>
    <property type="match status" value="1"/>
</dbReference>
<evidence type="ECO:0000256" key="2">
    <source>
        <dbReference type="ARBA" id="ARBA00012755"/>
    </source>
</evidence>
<evidence type="ECO:0000256" key="1">
    <source>
        <dbReference type="ARBA" id="ARBA00001255"/>
    </source>
</evidence>
<dbReference type="InterPro" id="IPR013780">
    <property type="entry name" value="Glyco_hydro_b"/>
</dbReference>
<keyword evidence="4 5" id="KW-0326">Glycosidase</keyword>
<dbReference type="Gene3D" id="2.70.98.60">
    <property type="entry name" value="alpha-galactosidase from lactobacil brevis"/>
    <property type="match status" value="1"/>
</dbReference>
<dbReference type="Pfam" id="PF16875">
    <property type="entry name" value="Glyco_hydro_36N"/>
    <property type="match status" value="1"/>
</dbReference>
<dbReference type="PANTHER" id="PTHR43053">
    <property type="entry name" value="GLYCOSIDASE FAMILY 31"/>
    <property type="match status" value="1"/>
</dbReference>
<evidence type="ECO:0000259" key="9">
    <source>
        <dbReference type="Pfam" id="PF16875"/>
    </source>
</evidence>
<evidence type="ECO:0000256" key="3">
    <source>
        <dbReference type="ARBA" id="ARBA00022801"/>
    </source>
</evidence>
<protein>
    <recommendedName>
        <fullName evidence="2 5">Alpha-galactosidase</fullName>
        <ecNumber evidence="2 5">3.2.1.22</ecNumber>
    </recommendedName>
</protein>
<feature type="binding site" evidence="7">
    <location>
        <position position="435"/>
    </location>
    <ligand>
        <name>substrate</name>
    </ligand>
</feature>